<keyword evidence="1" id="KW-0479">Metal-binding</keyword>
<evidence type="ECO:0000259" key="3">
    <source>
        <dbReference type="PROSITE" id="PS50157"/>
    </source>
</evidence>
<proteinExistence type="predicted"/>
<feature type="region of interest" description="Disordered" evidence="2">
    <location>
        <begin position="1090"/>
        <end position="1114"/>
    </location>
</feature>
<dbReference type="Gene3D" id="3.30.160.60">
    <property type="entry name" value="Classic Zinc Finger"/>
    <property type="match status" value="2"/>
</dbReference>
<protein>
    <submittedName>
        <fullName evidence="4">C2h2 finger domain-containing</fullName>
    </submittedName>
</protein>
<reference evidence="4 5" key="1">
    <citation type="journal article" date="2014" name="PLoS ONE">
        <title>De novo Genome Assembly of the Fungal Plant Pathogen Pyrenophora semeniperda.</title>
        <authorList>
            <person name="Soliai M.M."/>
            <person name="Meyer S.E."/>
            <person name="Udall J.A."/>
            <person name="Elzinga D.E."/>
            <person name="Hermansen R.A."/>
            <person name="Bodily P.M."/>
            <person name="Hart A.A."/>
            <person name="Coleman C.E."/>
        </authorList>
    </citation>
    <scope>NUCLEOTIDE SEQUENCE [LARGE SCALE GENOMIC DNA]</scope>
    <source>
        <strain evidence="4 5">CCB06</strain>
        <tissue evidence="4">Mycelium</tissue>
    </source>
</reference>
<evidence type="ECO:0000256" key="2">
    <source>
        <dbReference type="SAM" id="MobiDB-lite"/>
    </source>
</evidence>
<feature type="domain" description="C2H2-type" evidence="3">
    <location>
        <begin position="1859"/>
        <end position="1889"/>
    </location>
</feature>
<feature type="region of interest" description="Disordered" evidence="2">
    <location>
        <begin position="465"/>
        <end position="501"/>
    </location>
</feature>
<evidence type="ECO:0000313" key="4">
    <source>
        <dbReference type="EMBL" id="RMZ66798.1"/>
    </source>
</evidence>
<gene>
    <name evidence="4" type="ORF">GMOD_00002166</name>
</gene>
<dbReference type="EMBL" id="KE747809">
    <property type="protein sequence ID" value="RMZ66798.1"/>
    <property type="molecule type" value="Genomic_DNA"/>
</dbReference>
<dbReference type="OrthoDB" id="5315052at2759"/>
<organism evidence="4 5">
    <name type="scientific">Pyrenophora seminiperda CCB06</name>
    <dbReference type="NCBI Taxonomy" id="1302712"/>
    <lineage>
        <taxon>Eukaryota</taxon>
        <taxon>Fungi</taxon>
        <taxon>Dikarya</taxon>
        <taxon>Ascomycota</taxon>
        <taxon>Pezizomycotina</taxon>
        <taxon>Dothideomycetes</taxon>
        <taxon>Pleosporomycetidae</taxon>
        <taxon>Pleosporales</taxon>
        <taxon>Pleosporineae</taxon>
        <taxon>Pleosporaceae</taxon>
        <taxon>Pyrenophora</taxon>
    </lineage>
</organism>
<feature type="compositionally biased region" description="Polar residues" evidence="2">
    <location>
        <begin position="97"/>
        <end position="108"/>
    </location>
</feature>
<dbReference type="PANTHER" id="PTHR35391:SF3">
    <property type="entry name" value="FINGER DOMAIN PROTEIN, PUTATIVE (AFU_ORTHOLOGUE AFUA_8G04300)-RELATED"/>
    <property type="match status" value="1"/>
</dbReference>
<feature type="compositionally biased region" description="Basic and acidic residues" evidence="2">
    <location>
        <begin position="1767"/>
        <end position="1776"/>
    </location>
</feature>
<evidence type="ECO:0000313" key="5">
    <source>
        <dbReference type="Proteomes" id="UP000265663"/>
    </source>
</evidence>
<feature type="region of interest" description="Disordered" evidence="2">
    <location>
        <begin position="1767"/>
        <end position="1787"/>
    </location>
</feature>
<feature type="compositionally biased region" description="Polar residues" evidence="2">
    <location>
        <begin position="1090"/>
        <end position="1099"/>
    </location>
</feature>
<dbReference type="GO" id="GO:0008270">
    <property type="term" value="F:zinc ion binding"/>
    <property type="evidence" value="ECO:0007669"/>
    <property type="project" value="UniProtKB-KW"/>
</dbReference>
<dbReference type="SMART" id="SM00355">
    <property type="entry name" value="ZnF_C2H2"/>
    <property type="match status" value="8"/>
</dbReference>
<evidence type="ECO:0000256" key="1">
    <source>
        <dbReference type="PROSITE-ProRule" id="PRU00042"/>
    </source>
</evidence>
<feature type="region of interest" description="Disordered" evidence="2">
    <location>
        <begin position="206"/>
        <end position="381"/>
    </location>
</feature>
<feature type="region of interest" description="Disordered" evidence="2">
    <location>
        <begin position="1706"/>
        <end position="1735"/>
    </location>
</feature>
<feature type="compositionally biased region" description="Polar residues" evidence="2">
    <location>
        <begin position="1643"/>
        <end position="1669"/>
    </location>
</feature>
<feature type="compositionally biased region" description="Basic and acidic residues" evidence="2">
    <location>
        <begin position="644"/>
        <end position="657"/>
    </location>
</feature>
<feature type="compositionally biased region" description="Basic and acidic residues" evidence="2">
    <location>
        <begin position="2007"/>
        <end position="2020"/>
    </location>
</feature>
<feature type="compositionally biased region" description="Acidic residues" evidence="2">
    <location>
        <begin position="484"/>
        <end position="495"/>
    </location>
</feature>
<keyword evidence="1" id="KW-0863">Zinc-finger</keyword>
<dbReference type="PANTHER" id="PTHR35391">
    <property type="entry name" value="C2H2-TYPE DOMAIN-CONTAINING PROTEIN-RELATED"/>
    <property type="match status" value="1"/>
</dbReference>
<feature type="compositionally biased region" description="Polar residues" evidence="2">
    <location>
        <begin position="266"/>
        <end position="279"/>
    </location>
</feature>
<feature type="compositionally biased region" description="Polar residues" evidence="2">
    <location>
        <begin position="245"/>
        <end position="258"/>
    </location>
</feature>
<feature type="region of interest" description="Disordered" evidence="2">
    <location>
        <begin position="89"/>
        <end position="113"/>
    </location>
</feature>
<feature type="region of interest" description="Disordered" evidence="2">
    <location>
        <begin position="2007"/>
        <end position="2085"/>
    </location>
</feature>
<feature type="region of interest" description="Disordered" evidence="2">
    <location>
        <begin position="1640"/>
        <end position="1687"/>
    </location>
</feature>
<feature type="compositionally biased region" description="Polar residues" evidence="2">
    <location>
        <begin position="1722"/>
        <end position="1735"/>
    </location>
</feature>
<dbReference type="Pfam" id="PF26082">
    <property type="entry name" value="zf-C2H2_AcuF"/>
    <property type="match status" value="1"/>
</dbReference>
<feature type="compositionally biased region" description="Polar residues" evidence="2">
    <location>
        <begin position="307"/>
        <end position="334"/>
    </location>
</feature>
<feature type="compositionally biased region" description="Polar residues" evidence="2">
    <location>
        <begin position="206"/>
        <end position="228"/>
    </location>
</feature>
<feature type="compositionally biased region" description="Polar residues" evidence="2">
    <location>
        <begin position="366"/>
        <end position="375"/>
    </location>
</feature>
<name>A0A3M7LX34_9PLEO</name>
<sequence>MMQAVDTQTQPYEDPRRQQRHLQDVQANGYHTAPAAGNFLMPDAQGVFTFSAEPASIAYDASMVSLPSSNTPGQESIFTPNVGSSFDSSLHPDISYPQPNSYNQSQPYGLSPGSYYGNGQNISPSHSVEHFSPEAGYMSDPNYQDPTAYATTTSNFNGHLLDEFNGLSFTENGSTGNFPSYPGNIDLSVLSPGTLNTYNAQPSMLPINNSLDPHSQLLTPSATNNSSPALGEQSLAFPSMHFAGNMSTPPSHTPQMQHGTPARQMRSPTLTNSPGNQPLDNPRPLTRHMTSPIVRVENYSREESPSHSDNSGPVSKQSYGSRHSGNHLSPYAQNDDSDEEDELQAQAHGQLRIRGPERSEDGSWLATGSSGQSGLNPDERRRIGDVWIPSIEEIVEQRSKDEKKLEVQEWLTKSEVGSEAGDTGASNNLLKPIAGRRRAKSHNDVQRQAPIGSFGLGVHTDFDRIDDSGIPGPGVYIDERSDYGDYDYDDEDSAEPESPPAAIDVNASHVESSYFPPTQETMSKIGGIVKPWVDVPAQLPQAVNPSARYQPPTSNAAMMRFRLRAKDVEQASLAATVGSRRLSESDLGSLRASPGVAKLIEPDPKKSKERQRRPSFLENILPKRAPSGLLKRKSSIPVQQPDPVADKSREPSIDKPKRIGSWGRPKSPRVDTNSSSHSKDGYSIGSTGFSTSTGPWYKGPRNVIKRSRSRSDIGKSPGLAELMTQHGGPPMPMLASPLADTEATKPPAQPSPAGDDDDDDQDPVTMDLAVRTDPIIPTYDGFRVHARQLNPRLADFMVERVTQEQMRRYKRLLEFKVKHLSAVQSKTCASGGFCTELGGEAKSLPPRAGAKDGDASFTGFQVSGPGSPEEDGEPLLEGNVAPAAFPTGVPLPPVKRLPAEFECPLCFKVKKFYKPSDWTKHVHEDVQPFTCTFPNCGEPKSFKRKADWVRHENERHRQLENWTCQIADCSHTCYRKDNFVQHLVREHKIAEPRQRTGRGGNKDASATGDQDDIWTIVEQCRRDTTKQPKDEPCRFCGNICNSWKKLTVHLAKHMEQISMPILPLVKQKHLNADSIISPVVELPESRKLSVTPTRSSVDNPSRYDPKASYAPGLNPQSLFSEDLKQQGVSTTIQTYPPPQMVQPSPQANGYASYAANNTSSYSNQTYPGLQVAPKPHVAYANGLMVHGQPYQNGNMQNGLEQYGMTPISTVQQQQSIYTDSPVDTTTAPFPSYFAPDSQALTAEMPNVGYDTRNGMPYQGSTYPVIQGYQQPFITINDQYLYQNHVPQLHIDTSQQMQHWRSLPQARSLHDERDQARNRFGPVPAPRAVMSSGLLSGMNYLQAYPPPIGSSSDNGVDNHASLLSPCRYDHTSEESWNPWNRRGSDTNSAQFPLHQSNMCYRTHRRPDSDVDSQVLPSDEGYSSHMTTQSVLSNEPGYSGSELAVPLMEQLSGMNVGPTPPAELRIPSDQGSCISVRSNRPKKILKCPYCSETLKCKSDYNKHELKHTKPYKCDVPDCKRTDGFATTNDLDRHKSTVHRQNLNRKSYRCAAEGCKNKEKAWPRLDNFKQHVERMHPKENTLDLISRSTCYPREAMPSMSEEPTVAPMDTSFAVTGMEKSFSASPSIDTMPMLDLIEQEHRPWPSFDQSQDVTNSAYTTSRDFSRPTLTPNNGGAARRSGSPHSQYCAPGLGIQPPQVHLSTPMAARMEDDQDTLEPETFKAESPLSNAPQTKAEQQRSALCKFPEAISSPSNPVDLESFILNILHKATDSAKGDDKCPGQEQPGLGLQADGNTAILSKSDALKATQFISRLIKNSPGSANTVQRRSNQGFMSNPKVCEECDFRAPRDCDLRKHMKRHKKPFGCTYPKCHKRFGAKSDWKRHENSQHFQLEAFRCAQMLPSGAACCVHVHREAAFRDHLDQQHKMSSDGLEALVKKSRIGKNCQGSFWCGFCQTVVELKAKRNAAWDERFDHIANHFEKQQLSVDEWLCAEENKSKKELSEEMDRYFYDEDEREKSSEMDVSGHVDNAASNMPAPQPLPEVVPESSIPTFAGPSPSPSLPAEAMRTNSRKRSAPEDGETCSRPVKRTPRAPKLSFCCKCRHPCGRMDVQCLNCDHAVCRDCSVEQTSMYNMDMYQ</sequence>
<dbReference type="PROSITE" id="PS00028">
    <property type="entry name" value="ZINC_FINGER_C2H2_1"/>
    <property type="match status" value="3"/>
</dbReference>
<dbReference type="PROSITE" id="PS50157">
    <property type="entry name" value="ZINC_FINGER_C2H2_2"/>
    <property type="match status" value="1"/>
</dbReference>
<accession>A0A3M7LX34</accession>
<keyword evidence="1" id="KW-0862">Zinc</keyword>
<feature type="compositionally biased region" description="Low complexity" evidence="2">
    <location>
        <begin position="685"/>
        <end position="694"/>
    </location>
</feature>
<dbReference type="Proteomes" id="UP000265663">
    <property type="component" value="Unassembled WGS sequence"/>
</dbReference>
<keyword evidence="5" id="KW-1185">Reference proteome</keyword>
<feature type="region of interest" description="Disordered" evidence="2">
    <location>
        <begin position="595"/>
        <end position="764"/>
    </location>
</feature>
<dbReference type="InterPro" id="IPR058925">
    <property type="entry name" value="zf-C2H2_AcuF"/>
</dbReference>
<dbReference type="InterPro" id="IPR013087">
    <property type="entry name" value="Znf_C2H2_type"/>
</dbReference>